<accession>A0A1F7GEA9</accession>
<dbReference type="GO" id="GO:0005737">
    <property type="term" value="C:cytoplasm"/>
    <property type="evidence" value="ECO:0007669"/>
    <property type="project" value="UniProtKB-ARBA"/>
</dbReference>
<dbReference type="FunFam" id="3.30.1490.10:FF:000001">
    <property type="entry name" value="30S ribosomal protein S8"/>
    <property type="match status" value="1"/>
</dbReference>
<protein>
    <recommendedName>
        <fullName evidence="4">Small ribosomal subunit protein uS8</fullName>
    </recommendedName>
    <alternativeName>
        <fullName evidence="5">30S ribosomal protein S8</fullName>
    </alternativeName>
</protein>
<sequence length="125" mass="14490">MNNSAIDLIIRIKNGYMSRKEIVEIIYSRFNEDILKKLLELGYIKKYNKEDNKFNVELLYKDKNPAFTIVKIYSKPGRRYYSSYKNLKLIIGGLGNSIISTSKGILSNKEARTKKVGGELLFSIW</sequence>
<dbReference type="GO" id="GO:0006412">
    <property type="term" value="P:translation"/>
    <property type="evidence" value="ECO:0007669"/>
    <property type="project" value="InterPro"/>
</dbReference>
<keyword evidence="2 6" id="KW-0689">Ribosomal protein</keyword>
<evidence type="ECO:0000256" key="5">
    <source>
        <dbReference type="ARBA" id="ARBA00035525"/>
    </source>
</evidence>
<dbReference type="Gene3D" id="3.30.1370.30">
    <property type="match status" value="1"/>
</dbReference>
<dbReference type="SUPFAM" id="SSF56047">
    <property type="entry name" value="Ribosomal protein S8"/>
    <property type="match status" value="1"/>
</dbReference>
<evidence type="ECO:0000313" key="8">
    <source>
        <dbReference type="Proteomes" id="UP000177208"/>
    </source>
</evidence>
<evidence type="ECO:0000256" key="2">
    <source>
        <dbReference type="ARBA" id="ARBA00022980"/>
    </source>
</evidence>
<organism evidence="7 8">
    <name type="scientific">Candidatus Roizmanbacteria bacterium RIFCSPHIGHO2_01_FULL_39_12c</name>
    <dbReference type="NCBI Taxonomy" id="1802031"/>
    <lineage>
        <taxon>Bacteria</taxon>
        <taxon>Candidatus Roizmaniibacteriota</taxon>
    </lineage>
</organism>
<gene>
    <name evidence="7" type="ORF">A2774_02195</name>
</gene>
<dbReference type="Proteomes" id="UP000177208">
    <property type="component" value="Unassembled WGS sequence"/>
</dbReference>
<dbReference type="AlphaFoldDB" id="A0A1F7GEA9"/>
<evidence type="ECO:0000256" key="6">
    <source>
        <dbReference type="RuleBase" id="RU003660"/>
    </source>
</evidence>
<evidence type="ECO:0000313" key="7">
    <source>
        <dbReference type="EMBL" id="OGK17189.1"/>
    </source>
</evidence>
<proteinExistence type="inferred from homology"/>
<evidence type="ECO:0000256" key="1">
    <source>
        <dbReference type="ARBA" id="ARBA00006471"/>
    </source>
</evidence>
<dbReference type="EMBL" id="MFZG01000010">
    <property type="protein sequence ID" value="OGK17189.1"/>
    <property type="molecule type" value="Genomic_DNA"/>
</dbReference>
<comment type="similarity">
    <text evidence="1 6">Belongs to the universal ribosomal protein uS8 family.</text>
</comment>
<dbReference type="Gene3D" id="3.30.1490.10">
    <property type="match status" value="1"/>
</dbReference>
<reference evidence="7 8" key="1">
    <citation type="journal article" date="2016" name="Nat. Commun.">
        <title>Thousands of microbial genomes shed light on interconnected biogeochemical processes in an aquifer system.</title>
        <authorList>
            <person name="Anantharaman K."/>
            <person name="Brown C.T."/>
            <person name="Hug L.A."/>
            <person name="Sharon I."/>
            <person name="Castelle C.J."/>
            <person name="Probst A.J."/>
            <person name="Thomas B.C."/>
            <person name="Singh A."/>
            <person name="Wilkins M.J."/>
            <person name="Karaoz U."/>
            <person name="Brodie E.L."/>
            <person name="Williams K.H."/>
            <person name="Hubbard S.S."/>
            <person name="Banfield J.F."/>
        </authorList>
    </citation>
    <scope>NUCLEOTIDE SEQUENCE [LARGE SCALE GENOMIC DNA]</scope>
</reference>
<dbReference type="GO" id="GO:0005840">
    <property type="term" value="C:ribosome"/>
    <property type="evidence" value="ECO:0007669"/>
    <property type="project" value="UniProtKB-KW"/>
</dbReference>
<dbReference type="InterPro" id="IPR035987">
    <property type="entry name" value="Ribosomal_uS8_sf"/>
</dbReference>
<dbReference type="InterPro" id="IPR000630">
    <property type="entry name" value="Ribosomal_uS8"/>
</dbReference>
<name>A0A1F7GEA9_9BACT</name>
<comment type="caution">
    <text evidence="7">The sequence shown here is derived from an EMBL/GenBank/DDBJ whole genome shotgun (WGS) entry which is preliminary data.</text>
</comment>
<keyword evidence="3 6" id="KW-0687">Ribonucleoprotein</keyword>
<evidence type="ECO:0000256" key="4">
    <source>
        <dbReference type="ARBA" id="ARBA00035258"/>
    </source>
</evidence>
<dbReference type="GO" id="GO:0003735">
    <property type="term" value="F:structural constituent of ribosome"/>
    <property type="evidence" value="ECO:0007669"/>
    <property type="project" value="InterPro"/>
</dbReference>
<dbReference type="PANTHER" id="PTHR11758">
    <property type="entry name" value="40S RIBOSOMAL PROTEIN S15A"/>
    <property type="match status" value="1"/>
</dbReference>
<dbReference type="InterPro" id="IPR047863">
    <property type="entry name" value="Ribosomal_uS8_CS"/>
</dbReference>
<dbReference type="PROSITE" id="PS00053">
    <property type="entry name" value="RIBOSOMAL_S8"/>
    <property type="match status" value="1"/>
</dbReference>
<dbReference type="GO" id="GO:1990904">
    <property type="term" value="C:ribonucleoprotein complex"/>
    <property type="evidence" value="ECO:0007669"/>
    <property type="project" value="UniProtKB-KW"/>
</dbReference>
<evidence type="ECO:0000256" key="3">
    <source>
        <dbReference type="ARBA" id="ARBA00023274"/>
    </source>
</evidence>
<dbReference type="Pfam" id="PF00410">
    <property type="entry name" value="Ribosomal_S8"/>
    <property type="match status" value="1"/>
</dbReference>